<keyword evidence="2" id="KW-0597">Phosphoprotein</keyword>
<dbReference type="SUPFAM" id="SSF50729">
    <property type="entry name" value="PH domain-like"/>
    <property type="match status" value="1"/>
</dbReference>
<dbReference type="OrthoDB" id="10070446at2759"/>
<dbReference type="Pfam" id="PF00640">
    <property type="entry name" value="PID"/>
    <property type="match status" value="1"/>
</dbReference>
<dbReference type="InterPro" id="IPR006020">
    <property type="entry name" value="PTB/PI_dom"/>
</dbReference>
<feature type="domain" description="PID" evidence="4">
    <location>
        <begin position="1"/>
        <end position="48"/>
    </location>
</feature>
<dbReference type="Proteomes" id="UP000518266">
    <property type="component" value="Unassembled WGS sequence"/>
</dbReference>
<accession>A0A7J5YF50</accession>
<sequence>DLIVDQTIEKVSFCAPDRNYDKAFSYICRDGTTRRWMCHCFMALKDSRKQRREKECGVTASFDASRTSFVREGSFRSNPTCQQSSDREDKLQDKRKDQPSSVMPAPPPGSASPPEGEEYPMDRSEPGGRGRSLAATRPSSSWCGRGPSGGFRPSARKIPLQTAAVAPPQRPAVNAAAQDRLPGQEPWMMMTAPSTLSAARSTTPSPIQQRRCSTTPASLQMVLQPALRPPPCPHHREPCRPELHSPPPVAMQMHCGHRRTPSEAERWLEEVSKAVKAQQTPPPGPSIPIIPGPPSISAVSTMSLGSMSKPLLSGPPALLAQAPMPLPPMSISSVPLIPGPPVSGPPMSLPSMSIPTMSGPSMSGASMLQPSLSGLPGSLPSSMQPFPLAFDTTPAPVGMFGSQPVQPAFVPMQTYMPGLASSMTYPNASVPVVGITPSQMVANVFCTATGSSGGGGGLSMGLGMTGGHHSYPGLPGFSTPPFSPTPPLSSALNGLPPHSSASMGLQNGTSSSGSSWPPEGSQLTAPAPQEDDRFEAKWAALEAKPPQPGTKHQLQRQTPSPTIFRRLLRLSFKQELTSQSCRPGVRPGV</sequence>
<reference evidence="5 6" key="1">
    <citation type="submission" date="2020-03" db="EMBL/GenBank/DDBJ databases">
        <title>Dissostichus mawsoni Genome sequencing and assembly.</title>
        <authorList>
            <person name="Park H."/>
        </authorList>
    </citation>
    <scope>NUCLEOTIDE SEQUENCE [LARGE SCALE GENOMIC DNA]</scope>
    <source>
        <strain evidence="5">DM0001</strain>
        <tissue evidence="5">Muscle</tissue>
    </source>
</reference>
<dbReference type="GO" id="GO:0050769">
    <property type="term" value="P:positive regulation of neurogenesis"/>
    <property type="evidence" value="ECO:0007669"/>
    <property type="project" value="TreeGrafter"/>
</dbReference>
<dbReference type="InterPro" id="IPR011993">
    <property type="entry name" value="PH-like_dom_sf"/>
</dbReference>
<feature type="compositionally biased region" description="Polar residues" evidence="3">
    <location>
        <begin position="75"/>
        <end position="84"/>
    </location>
</feature>
<name>A0A7J5YF50_DISMA</name>
<feature type="compositionally biased region" description="Basic and acidic residues" evidence="3">
    <location>
        <begin position="85"/>
        <end position="98"/>
    </location>
</feature>
<dbReference type="PROSITE" id="PS01179">
    <property type="entry name" value="PID"/>
    <property type="match status" value="1"/>
</dbReference>
<evidence type="ECO:0000256" key="1">
    <source>
        <dbReference type="ARBA" id="ARBA00022473"/>
    </source>
</evidence>
<evidence type="ECO:0000313" key="6">
    <source>
        <dbReference type="Proteomes" id="UP000518266"/>
    </source>
</evidence>
<dbReference type="InterPro" id="IPR016698">
    <property type="entry name" value="Numb/numb-like"/>
</dbReference>
<evidence type="ECO:0000256" key="3">
    <source>
        <dbReference type="SAM" id="MobiDB-lite"/>
    </source>
</evidence>
<dbReference type="GO" id="GO:0005737">
    <property type="term" value="C:cytoplasm"/>
    <property type="evidence" value="ECO:0007669"/>
    <property type="project" value="TreeGrafter"/>
</dbReference>
<feature type="compositionally biased region" description="Low complexity" evidence="3">
    <location>
        <begin position="510"/>
        <end position="521"/>
    </location>
</feature>
<evidence type="ECO:0000259" key="4">
    <source>
        <dbReference type="PROSITE" id="PS01179"/>
    </source>
</evidence>
<dbReference type="PANTHER" id="PTHR47368">
    <property type="entry name" value="NUMB"/>
    <property type="match status" value="1"/>
</dbReference>
<dbReference type="AlphaFoldDB" id="A0A7J5YF50"/>
<evidence type="ECO:0000256" key="2">
    <source>
        <dbReference type="ARBA" id="ARBA00022553"/>
    </source>
</evidence>
<dbReference type="PANTHER" id="PTHR47368:SF4">
    <property type="entry name" value="NUMB-LIKE PROTEIN"/>
    <property type="match status" value="1"/>
</dbReference>
<organism evidence="5 6">
    <name type="scientific">Dissostichus mawsoni</name>
    <name type="common">Antarctic cod</name>
    <dbReference type="NCBI Taxonomy" id="36200"/>
    <lineage>
        <taxon>Eukaryota</taxon>
        <taxon>Metazoa</taxon>
        <taxon>Chordata</taxon>
        <taxon>Craniata</taxon>
        <taxon>Vertebrata</taxon>
        <taxon>Euteleostomi</taxon>
        <taxon>Actinopterygii</taxon>
        <taxon>Neopterygii</taxon>
        <taxon>Teleostei</taxon>
        <taxon>Neoteleostei</taxon>
        <taxon>Acanthomorphata</taxon>
        <taxon>Eupercaria</taxon>
        <taxon>Perciformes</taxon>
        <taxon>Notothenioidei</taxon>
        <taxon>Nototheniidae</taxon>
        <taxon>Dissostichus</taxon>
    </lineage>
</organism>
<dbReference type="Gene3D" id="2.30.29.30">
    <property type="entry name" value="Pleckstrin-homology domain (PH domain)/Phosphotyrosine-binding domain (PTB)"/>
    <property type="match status" value="1"/>
</dbReference>
<dbReference type="EMBL" id="JAAKFY010000013">
    <property type="protein sequence ID" value="KAF3848050.1"/>
    <property type="molecule type" value="Genomic_DNA"/>
</dbReference>
<keyword evidence="1" id="KW-0217">Developmental protein</keyword>
<feature type="non-terminal residue" evidence="5">
    <location>
        <position position="589"/>
    </location>
</feature>
<feature type="compositionally biased region" description="Polar residues" evidence="3">
    <location>
        <begin position="550"/>
        <end position="561"/>
    </location>
</feature>
<proteinExistence type="predicted"/>
<protein>
    <recommendedName>
        <fullName evidence="4">PID domain-containing protein</fullName>
    </recommendedName>
</protein>
<gene>
    <name evidence="5" type="ORF">F7725_021078</name>
</gene>
<feature type="compositionally biased region" description="Polar residues" evidence="3">
    <location>
        <begin position="499"/>
        <end position="509"/>
    </location>
</feature>
<feature type="region of interest" description="Disordered" evidence="3">
    <location>
        <begin position="475"/>
        <end position="562"/>
    </location>
</feature>
<feature type="region of interest" description="Disordered" evidence="3">
    <location>
        <begin position="72"/>
        <end position="155"/>
    </location>
</feature>
<comment type="caution">
    <text evidence="5">The sequence shown here is derived from an EMBL/GenBank/DDBJ whole genome shotgun (WGS) entry which is preliminary data.</text>
</comment>
<evidence type="ECO:0000313" key="5">
    <source>
        <dbReference type="EMBL" id="KAF3848050.1"/>
    </source>
</evidence>
<keyword evidence="6" id="KW-1185">Reference proteome</keyword>